<evidence type="ECO:0000313" key="2">
    <source>
        <dbReference type="Proteomes" id="UP000004550"/>
    </source>
</evidence>
<dbReference type="EMBL" id="CP013070">
    <property type="protein sequence ID" value="APL95323.1"/>
    <property type="molecule type" value="Genomic_DNA"/>
</dbReference>
<gene>
    <name evidence="1" type="ORF">SIDU_12815</name>
</gene>
<protein>
    <submittedName>
        <fullName evidence="1">Uncharacterized protein</fullName>
    </submittedName>
</protein>
<reference evidence="1 2" key="1">
    <citation type="journal article" date="2012" name="J. Bacteriol.">
        <title>Genome sequence of Sphingobium indicum B90A, a hexachlorocyclohexane-degrading bacterium.</title>
        <authorList>
            <person name="Anand S."/>
            <person name="Sangwan N."/>
            <person name="Lata P."/>
            <person name="Kaur J."/>
            <person name="Dua A."/>
            <person name="Singh A.K."/>
            <person name="Verma M."/>
            <person name="Kaur J."/>
            <person name="Khurana J.P."/>
            <person name="Khurana P."/>
            <person name="Mathur S."/>
            <person name="Lal R."/>
        </authorList>
    </citation>
    <scope>NUCLEOTIDE SEQUENCE [LARGE SCALE GENOMIC DNA]</scope>
    <source>
        <strain evidence="2">DSM 16412 / CCM 7286 / MTCC 6364 / B90A</strain>
    </source>
</reference>
<dbReference type="KEGG" id="sinb:SIDU_12815"/>
<accession>A0A1L5BR22</accession>
<dbReference type="AlphaFoldDB" id="A0A1L5BR22"/>
<name>A0A1L5BR22_SPHIB</name>
<dbReference type="Proteomes" id="UP000004550">
    <property type="component" value="Chromosome"/>
</dbReference>
<proteinExistence type="predicted"/>
<sequence>MEIRRCFDESRDAHASCASTKARNAKPNAINRHVAEILAQSFSKGWITKLRIGCDNWIIDRNVITTILIQRLTKGLTGFQVDYAPIPIALAQKMGRRKDGSNLTFHDMPRNWFDHTAIGSRREIGGFKEAPFRSPRRGFHGTREATGHTQFSTVSIENDLCLPILKRPHQALLPTGAFSRRV</sequence>
<organism evidence="1 2">
    <name type="scientific">Sphingobium indicum (strain DSM 16412 / CCM 7286 / MTCC 6364 / B90A)</name>
    <dbReference type="NCBI Taxonomy" id="861109"/>
    <lineage>
        <taxon>Bacteria</taxon>
        <taxon>Pseudomonadati</taxon>
        <taxon>Pseudomonadota</taxon>
        <taxon>Alphaproteobacteria</taxon>
        <taxon>Sphingomonadales</taxon>
        <taxon>Sphingomonadaceae</taxon>
        <taxon>Sphingobium</taxon>
    </lineage>
</organism>
<evidence type="ECO:0000313" key="1">
    <source>
        <dbReference type="EMBL" id="APL95323.1"/>
    </source>
</evidence>